<keyword evidence="2" id="KW-1185">Reference proteome</keyword>
<dbReference type="AlphaFoldDB" id="A0A1U9KPZ1"/>
<dbReference type="SUPFAM" id="SSF51294">
    <property type="entry name" value="Hedgehog/intein (Hint) domain"/>
    <property type="match status" value="1"/>
</dbReference>
<sequence length="418" mass="45063">MFGIEFSFVAVFGCAGPGGWGPVWTPSCGFGGWGPGNWLPSGWGWDDGGFGWSGGGWNQCGGWRPGHDHHHHHHKPCFLTGTMIRMADGSERAVQNIEAGDRVQVLENGALSVLDVTWSGYADTVVQPNLPDDQAAYPVRIARHAFGKNQPARDLLVTSEHCVFVDDAFVPVRMLVNGATIAYDRSITHYTYHHVETSRHAVLFSENLTTESYLDTGNRRNFRSGGNVVWLGRARSWDEAAAPLVVAAERVQPVHAALAARAEALGYDMAPAPLTTDDADLYLTTACGHVLRPARQTGRSVMFMLPAGVEAVRISSRVGRPSDVIGPFVDDRRELGVLVGAVTLWDSGQTRAIDAHLTSEALSGWSVRENAPMRWTTGDAELHLGARAVDAVGALQIEILAAGPYRVEGATPAVRALA</sequence>
<dbReference type="EMBL" id="CP014691">
    <property type="protein sequence ID" value="AQS87843.1"/>
    <property type="molecule type" value="Genomic_DNA"/>
</dbReference>
<accession>A0A1U9KPZ1</accession>
<dbReference type="Proteomes" id="UP000188604">
    <property type="component" value="Chromosome"/>
</dbReference>
<dbReference type="Gene3D" id="2.170.16.10">
    <property type="entry name" value="Hedgehog/Intein (Hint) domain"/>
    <property type="match status" value="1"/>
</dbReference>
<dbReference type="STRING" id="320497.A0U93_07730"/>
<dbReference type="Pfam" id="PF13403">
    <property type="entry name" value="Hint_2"/>
    <property type="match status" value="1"/>
</dbReference>
<reference evidence="1 2" key="1">
    <citation type="submission" date="2016-03" db="EMBL/GenBank/DDBJ databases">
        <title>Acetic acid bacteria sequencing.</title>
        <authorList>
            <person name="Brandt J."/>
            <person name="Jakob F."/>
            <person name="Vogel R.F."/>
        </authorList>
    </citation>
    <scope>NUCLEOTIDE SEQUENCE [LARGE SCALE GENOMIC DNA]</scope>
    <source>
        <strain evidence="1 2">NBRC 101099</strain>
    </source>
</reference>
<dbReference type="InterPro" id="IPR028992">
    <property type="entry name" value="Hedgehog/Intein_dom"/>
</dbReference>
<evidence type="ECO:0000313" key="1">
    <source>
        <dbReference type="EMBL" id="AQS87843.1"/>
    </source>
</evidence>
<protein>
    <submittedName>
        <fullName evidence="1">Uncharacterized protein</fullName>
    </submittedName>
</protein>
<proteinExistence type="predicted"/>
<dbReference type="KEGG" id="nch:A0U93_07730"/>
<evidence type="ECO:0000313" key="2">
    <source>
        <dbReference type="Proteomes" id="UP000188604"/>
    </source>
</evidence>
<gene>
    <name evidence="1" type="ORF">A0U93_07730</name>
</gene>
<organism evidence="1 2">
    <name type="scientific">Neoasaia chiangmaiensis</name>
    <dbReference type="NCBI Taxonomy" id="320497"/>
    <lineage>
        <taxon>Bacteria</taxon>
        <taxon>Pseudomonadati</taxon>
        <taxon>Pseudomonadota</taxon>
        <taxon>Alphaproteobacteria</taxon>
        <taxon>Acetobacterales</taxon>
        <taxon>Acetobacteraceae</taxon>
        <taxon>Neoasaia</taxon>
    </lineage>
</organism>
<dbReference type="OrthoDB" id="7284755at2"/>
<dbReference type="RefSeq" id="WP_077806841.1">
    <property type="nucleotide sequence ID" value="NZ_BJXS01000002.1"/>
</dbReference>
<dbReference type="InterPro" id="IPR036844">
    <property type="entry name" value="Hint_dom_sf"/>
</dbReference>
<name>A0A1U9KPZ1_9PROT</name>